<feature type="transmembrane region" description="Helical" evidence="7">
    <location>
        <begin position="87"/>
        <end position="112"/>
    </location>
</feature>
<keyword evidence="4 7" id="KW-0472">Membrane</keyword>
<feature type="compositionally biased region" description="Polar residues" evidence="6">
    <location>
        <begin position="322"/>
        <end position="337"/>
    </location>
</feature>
<evidence type="ECO:0000256" key="7">
    <source>
        <dbReference type="SAM" id="Phobius"/>
    </source>
</evidence>
<protein>
    <recommendedName>
        <fullName evidence="8">Rhodopsin domain-containing protein</fullName>
    </recommendedName>
</protein>
<feature type="domain" description="Rhodopsin" evidence="8">
    <location>
        <begin position="32"/>
        <end position="270"/>
    </location>
</feature>
<dbReference type="PANTHER" id="PTHR33048:SF96">
    <property type="entry name" value="INTEGRAL MEMBRANE PROTEIN"/>
    <property type="match status" value="1"/>
</dbReference>
<keyword evidence="3 7" id="KW-1133">Transmembrane helix</keyword>
<comment type="similarity">
    <text evidence="5">Belongs to the SAT4 family.</text>
</comment>
<dbReference type="EMBL" id="MU003693">
    <property type="protein sequence ID" value="KAF2815709.1"/>
    <property type="molecule type" value="Genomic_DNA"/>
</dbReference>
<evidence type="ECO:0000256" key="1">
    <source>
        <dbReference type="ARBA" id="ARBA00004141"/>
    </source>
</evidence>
<dbReference type="Pfam" id="PF20684">
    <property type="entry name" value="Fung_rhodopsin"/>
    <property type="match status" value="1"/>
</dbReference>
<evidence type="ECO:0000259" key="8">
    <source>
        <dbReference type="Pfam" id="PF20684"/>
    </source>
</evidence>
<dbReference type="Proteomes" id="UP000504636">
    <property type="component" value="Unplaced"/>
</dbReference>
<feature type="transmembrane region" description="Helical" evidence="7">
    <location>
        <begin position="124"/>
        <end position="145"/>
    </location>
</feature>
<dbReference type="GO" id="GO:0016020">
    <property type="term" value="C:membrane"/>
    <property type="evidence" value="ECO:0007669"/>
    <property type="project" value="UniProtKB-SubCell"/>
</dbReference>
<evidence type="ECO:0000256" key="6">
    <source>
        <dbReference type="SAM" id="MobiDB-lite"/>
    </source>
</evidence>
<proteinExistence type="inferred from homology"/>
<accession>A0A6A6Z4P2</accession>
<reference evidence="9 11" key="1">
    <citation type="journal article" date="2020" name="Stud. Mycol.">
        <title>101 Dothideomycetes genomes: a test case for predicting lifestyles and emergence of pathogens.</title>
        <authorList>
            <person name="Haridas S."/>
            <person name="Albert R."/>
            <person name="Binder M."/>
            <person name="Bloem J."/>
            <person name="Labutti K."/>
            <person name="Salamov A."/>
            <person name="Andreopoulos B."/>
            <person name="Baker S."/>
            <person name="Barry K."/>
            <person name="Bills G."/>
            <person name="Bluhm B."/>
            <person name="Cannon C."/>
            <person name="Castanera R."/>
            <person name="Culley D."/>
            <person name="Daum C."/>
            <person name="Ezra D."/>
            <person name="Gonzalez J."/>
            <person name="Henrissat B."/>
            <person name="Kuo A."/>
            <person name="Liang C."/>
            <person name="Lipzen A."/>
            <person name="Lutzoni F."/>
            <person name="Magnuson J."/>
            <person name="Mondo S."/>
            <person name="Nolan M."/>
            <person name="Ohm R."/>
            <person name="Pangilinan J."/>
            <person name="Park H.-J."/>
            <person name="Ramirez L."/>
            <person name="Alfaro M."/>
            <person name="Sun H."/>
            <person name="Tritt A."/>
            <person name="Yoshinaga Y."/>
            <person name="Zwiers L.-H."/>
            <person name="Turgeon B."/>
            <person name="Goodwin S."/>
            <person name="Spatafora J."/>
            <person name="Crous P."/>
            <person name="Grigoriev I."/>
        </authorList>
    </citation>
    <scope>NUCLEOTIDE SEQUENCE</scope>
    <source>
        <strain evidence="9 11">CBS 304.34</strain>
    </source>
</reference>
<dbReference type="InterPro" id="IPR052337">
    <property type="entry name" value="SAT4-like"/>
</dbReference>
<evidence type="ECO:0000313" key="9">
    <source>
        <dbReference type="EMBL" id="KAF2815709.1"/>
    </source>
</evidence>
<evidence type="ECO:0000256" key="3">
    <source>
        <dbReference type="ARBA" id="ARBA00022989"/>
    </source>
</evidence>
<feature type="region of interest" description="Disordered" evidence="6">
    <location>
        <begin position="287"/>
        <end position="355"/>
    </location>
</feature>
<name>A0A6A6Z4P2_9PEZI</name>
<organism evidence="9">
    <name type="scientific">Mytilinidion resinicola</name>
    <dbReference type="NCBI Taxonomy" id="574789"/>
    <lineage>
        <taxon>Eukaryota</taxon>
        <taxon>Fungi</taxon>
        <taxon>Dikarya</taxon>
        <taxon>Ascomycota</taxon>
        <taxon>Pezizomycotina</taxon>
        <taxon>Dothideomycetes</taxon>
        <taxon>Pleosporomycetidae</taxon>
        <taxon>Mytilinidiales</taxon>
        <taxon>Mytilinidiaceae</taxon>
        <taxon>Mytilinidion</taxon>
    </lineage>
</organism>
<dbReference type="GeneID" id="54458228"/>
<evidence type="ECO:0000256" key="2">
    <source>
        <dbReference type="ARBA" id="ARBA00022692"/>
    </source>
</evidence>
<evidence type="ECO:0000313" key="11">
    <source>
        <dbReference type="RefSeq" id="XP_033582673.1"/>
    </source>
</evidence>
<keyword evidence="2 7" id="KW-0812">Transmembrane</keyword>
<evidence type="ECO:0000256" key="5">
    <source>
        <dbReference type="ARBA" id="ARBA00038359"/>
    </source>
</evidence>
<feature type="transmembrane region" description="Helical" evidence="7">
    <location>
        <begin position="48"/>
        <end position="67"/>
    </location>
</feature>
<dbReference type="RefSeq" id="XP_033582673.1">
    <property type="nucleotide sequence ID" value="XM_033717335.1"/>
</dbReference>
<dbReference type="OrthoDB" id="4682787at2759"/>
<keyword evidence="10" id="KW-1185">Reference proteome</keyword>
<dbReference type="AlphaFoldDB" id="A0A6A6Z4P2"/>
<evidence type="ECO:0000313" key="10">
    <source>
        <dbReference type="Proteomes" id="UP000504636"/>
    </source>
</evidence>
<dbReference type="InterPro" id="IPR049326">
    <property type="entry name" value="Rhodopsin_dom_fungi"/>
</dbReference>
<feature type="transmembrane region" description="Helical" evidence="7">
    <location>
        <begin position="171"/>
        <end position="196"/>
    </location>
</feature>
<sequence>MSHTNHDVASRGIEQRDVAIAFLVATWVFVLLRIYVRGYMIRNFGWDDSIMILANLVFTMYCVAILYTEAHGAGTHLSDLAAINKIINWTIAAQAIYIVTICFLKISLGIFFNRIVVKPWQKTLILVVVVVSTVQSVANFFFAIFRCGAPVGDYLTKQIAGQCASRRTNLILLYMHAAVTTITDWIFAGLPVAVVWDAKMDVRTKCSVGFILSLGAFGSICSIVRFFYIDGLTRTDDFFWNATNTAIWSTIEPGVGIIAGSLATMRPLFKSVFTSVRDLTSSASQISKRMSRSFRSPPASGADKSVLDSQKRGSAYLRPDNYSGNDSQHTRTTTTAVSKDGRSTEMKPGFSATQTAASSEYIVTRNEDQDGQWPFDRSVLVTHMSNEEDGIEVDRRSSHTLGEEEGNDVRASFRLPIKGQRRSED</sequence>
<evidence type="ECO:0000256" key="4">
    <source>
        <dbReference type="ARBA" id="ARBA00023136"/>
    </source>
</evidence>
<feature type="region of interest" description="Disordered" evidence="6">
    <location>
        <begin position="385"/>
        <end position="425"/>
    </location>
</feature>
<feature type="transmembrane region" description="Helical" evidence="7">
    <location>
        <begin position="208"/>
        <end position="228"/>
    </location>
</feature>
<reference evidence="11" key="3">
    <citation type="submission" date="2025-04" db="UniProtKB">
        <authorList>
            <consortium name="RefSeq"/>
        </authorList>
    </citation>
    <scope>IDENTIFICATION</scope>
    <source>
        <strain evidence="11">CBS 304.34</strain>
    </source>
</reference>
<comment type="subcellular location">
    <subcellularLocation>
        <location evidence="1">Membrane</location>
        <topology evidence="1">Multi-pass membrane protein</topology>
    </subcellularLocation>
</comment>
<reference evidence="11" key="2">
    <citation type="submission" date="2020-04" db="EMBL/GenBank/DDBJ databases">
        <authorList>
            <consortium name="NCBI Genome Project"/>
        </authorList>
    </citation>
    <scope>NUCLEOTIDE SEQUENCE</scope>
    <source>
        <strain evidence="11">CBS 304.34</strain>
    </source>
</reference>
<feature type="transmembrane region" description="Helical" evidence="7">
    <location>
        <begin position="18"/>
        <end position="36"/>
    </location>
</feature>
<dbReference type="PANTHER" id="PTHR33048">
    <property type="entry name" value="PTH11-LIKE INTEGRAL MEMBRANE PROTEIN (AFU_ORTHOLOGUE AFUA_5G11245)"/>
    <property type="match status" value="1"/>
</dbReference>
<gene>
    <name evidence="9 11" type="ORF">BDZ99DRAFT_432408</name>
</gene>